<proteinExistence type="predicted"/>
<evidence type="ECO:0000259" key="10">
    <source>
        <dbReference type="PROSITE" id="PS51447"/>
    </source>
</evidence>
<dbReference type="InterPro" id="IPR005121">
    <property type="entry name" value="Fdx_antiC-bd"/>
</dbReference>
<dbReference type="GO" id="GO:0009328">
    <property type="term" value="C:phenylalanine-tRNA ligase complex"/>
    <property type="evidence" value="ECO:0007669"/>
    <property type="project" value="TreeGrafter"/>
</dbReference>
<dbReference type="GO" id="GO:0005524">
    <property type="term" value="F:ATP binding"/>
    <property type="evidence" value="ECO:0007669"/>
    <property type="project" value="UniProtKB-KW"/>
</dbReference>
<dbReference type="InterPro" id="IPR020825">
    <property type="entry name" value="Phe-tRNA_synthase-like_B3/B4"/>
</dbReference>
<keyword evidence="8" id="KW-0648">Protein biosynthesis</keyword>
<evidence type="ECO:0000313" key="13">
    <source>
        <dbReference type="Proteomes" id="UP000034013"/>
    </source>
</evidence>
<dbReference type="InterPro" id="IPR005147">
    <property type="entry name" value="tRNA_synthase_B5-dom"/>
</dbReference>
<name>A0A0G0T594_9BACT</name>
<evidence type="ECO:0000256" key="8">
    <source>
        <dbReference type="ARBA" id="ARBA00022917"/>
    </source>
</evidence>
<keyword evidence="3" id="KW-0436">Ligase</keyword>
<keyword evidence="7" id="KW-0460">Magnesium</keyword>
<dbReference type="PATRIC" id="fig|1618562.3.peg.853"/>
<dbReference type="InterPro" id="IPR036690">
    <property type="entry name" value="Fdx_antiC-bd_sf"/>
</dbReference>
<dbReference type="SUPFAM" id="SSF54991">
    <property type="entry name" value="Anticodon-binding domain of PheRS"/>
    <property type="match status" value="1"/>
</dbReference>
<dbReference type="EMBL" id="LBZO01000045">
    <property type="protein sequence ID" value="KKR72163.1"/>
    <property type="molecule type" value="Genomic_DNA"/>
</dbReference>
<dbReference type="Gene3D" id="3.50.40.10">
    <property type="entry name" value="Phenylalanyl-trna Synthetase, Chain B, domain 3"/>
    <property type="match status" value="1"/>
</dbReference>
<dbReference type="Proteomes" id="UP000034013">
    <property type="component" value="Unassembled WGS sequence"/>
</dbReference>
<protein>
    <recommendedName>
        <fullName evidence="2">phenylalanine--tRNA ligase</fullName>
        <ecNumber evidence="2">6.1.1.20</ecNumber>
    </recommendedName>
</protein>
<dbReference type="SMART" id="SM00896">
    <property type="entry name" value="FDX-ACB"/>
    <property type="match status" value="1"/>
</dbReference>
<dbReference type="Gene3D" id="3.30.56.10">
    <property type="match status" value="2"/>
</dbReference>
<accession>A0A0G0T594</accession>
<dbReference type="SMART" id="SM00873">
    <property type="entry name" value="B3_4"/>
    <property type="match status" value="1"/>
</dbReference>
<dbReference type="Gene3D" id="3.30.930.10">
    <property type="entry name" value="Bira Bifunctional Protein, Domain 2"/>
    <property type="match status" value="1"/>
</dbReference>
<dbReference type="PROSITE" id="PS51447">
    <property type="entry name" value="FDX_ACB"/>
    <property type="match status" value="1"/>
</dbReference>
<dbReference type="AlphaFoldDB" id="A0A0G0T594"/>
<dbReference type="InterPro" id="IPR009061">
    <property type="entry name" value="DNA-bd_dom_put_sf"/>
</dbReference>
<dbReference type="GO" id="GO:0000287">
    <property type="term" value="F:magnesium ion binding"/>
    <property type="evidence" value="ECO:0007669"/>
    <property type="project" value="InterPro"/>
</dbReference>
<dbReference type="GO" id="GO:0004826">
    <property type="term" value="F:phenylalanine-tRNA ligase activity"/>
    <property type="evidence" value="ECO:0007669"/>
    <property type="project" value="UniProtKB-EC"/>
</dbReference>
<dbReference type="SUPFAM" id="SSF55681">
    <property type="entry name" value="Class II aaRS and biotin synthetases"/>
    <property type="match status" value="1"/>
</dbReference>
<dbReference type="InterPro" id="IPR041616">
    <property type="entry name" value="PheRS_beta_core"/>
</dbReference>
<dbReference type="SMART" id="SM00874">
    <property type="entry name" value="B5"/>
    <property type="match status" value="1"/>
</dbReference>
<dbReference type="InterPro" id="IPR045864">
    <property type="entry name" value="aa-tRNA-synth_II/BPL/LPL"/>
</dbReference>
<organism evidence="12 13">
    <name type="scientific">Candidatus Woesebacteria bacterium GW2011_GWA2_40_7</name>
    <dbReference type="NCBI Taxonomy" id="1618562"/>
    <lineage>
        <taxon>Bacteria</taxon>
        <taxon>Candidatus Woeseibacteriota</taxon>
    </lineage>
</organism>
<reference evidence="12 13" key="1">
    <citation type="journal article" date="2015" name="Nature">
        <title>rRNA introns, odd ribosomes, and small enigmatic genomes across a large radiation of phyla.</title>
        <authorList>
            <person name="Brown C.T."/>
            <person name="Hug L.A."/>
            <person name="Thomas B.C."/>
            <person name="Sharon I."/>
            <person name="Castelle C.J."/>
            <person name="Singh A."/>
            <person name="Wilkins M.J."/>
            <person name="Williams K.H."/>
            <person name="Banfield J.F."/>
        </authorList>
    </citation>
    <scope>NUCLEOTIDE SEQUENCE [LARGE SCALE GENOMIC DNA]</scope>
</reference>
<dbReference type="Pfam" id="PF03484">
    <property type="entry name" value="B5"/>
    <property type="match status" value="1"/>
</dbReference>
<dbReference type="GO" id="GO:0006432">
    <property type="term" value="P:phenylalanyl-tRNA aminoacylation"/>
    <property type="evidence" value="ECO:0007669"/>
    <property type="project" value="InterPro"/>
</dbReference>
<dbReference type="InterPro" id="IPR005146">
    <property type="entry name" value="B3/B4_tRNA-bd"/>
</dbReference>
<dbReference type="PANTHER" id="PTHR10947">
    <property type="entry name" value="PHENYLALANYL-TRNA SYNTHETASE BETA CHAIN AND LEUCINE-RICH REPEAT-CONTAINING PROTEIN 47"/>
    <property type="match status" value="1"/>
</dbReference>
<dbReference type="GO" id="GO:0003723">
    <property type="term" value="F:RNA binding"/>
    <property type="evidence" value="ECO:0007669"/>
    <property type="project" value="InterPro"/>
</dbReference>
<dbReference type="EC" id="6.1.1.20" evidence="2"/>
<evidence type="ECO:0000256" key="7">
    <source>
        <dbReference type="ARBA" id="ARBA00022842"/>
    </source>
</evidence>
<evidence type="ECO:0000256" key="3">
    <source>
        <dbReference type="ARBA" id="ARBA00022598"/>
    </source>
</evidence>
<keyword evidence="6" id="KW-0067">ATP-binding</keyword>
<keyword evidence="5" id="KW-0547">Nucleotide-binding</keyword>
<evidence type="ECO:0000256" key="5">
    <source>
        <dbReference type="ARBA" id="ARBA00022741"/>
    </source>
</evidence>
<dbReference type="InterPro" id="IPR045060">
    <property type="entry name" value="Phe-tRNA-ligase_IIc_bsu"/>
</dbReference>
<dbReference type="SUPFAM" id="SSF56037">
    <property type="entry name" value="PheT/TilS domain"/>
    <property type="match status" value="1"/>
</dbReference>
<sequence>MIVPLKWLSEYVKLPKEVSTLTDKLTSVGHMLDKIIVDGIDLELRGNRPDMLGLVGVAREVSAIFNTPLKLPPTTPLPKTDKKSPLVSVVPAASGLVIRYTALTLSVKVAPSPDWLVKRLKSWGVPAINNVVDITNYVMIETGQPLHAFDLNKLSGKKLTLRLAKNGEKFSTVQQGLVVSLTHDDLVICDDKTPQCLNLIGGWESKVSDQTSEILLEAATYNQANCRRSSRRLKIITDGSIRHEKLQHPAQVQWALERAYRLLQDLALAKSTSLVSDYYPHPLNPVVINFDFHEVSRLGGIDVPASQSATLLSRLGFQVSGNKITVPTHRTDVTQSADLVEEILRLHGYDAIPLTPLSGPTPIPSTYSSYQIQEKLRKHLTSMGLNEVITLSMIYNSHATDLSIKLVNPPDPDMATLRPSLLPGLSAYAQRWLDLNQPQVSIFEIGKVFSQAKGKFSEHLRLGITMAGTKITIADLTGIIQKLSVLLGTDLKPQIQITANIFCAEINVDQLLTKFPAFVNPYAMVSQFPPIVEDVNVSYSGNYADIVSKIKKASPLIKSVELIDKYENKLTLRITYHDAKKQLSSQDIAPIREKLAAMAD</sequence>
<dbReference type="Pfam" id="PF17759">
    <property type="entry name" value="tRNA_synthFbeta"/>
    <property type="match status" value="1"/>
</dbReference>
<comment type="caution">
    <text evidence="12">The sequence shown here is derived from an EMBL/GenBank/DDBJ whole genome shotgun (WGS) entry which is preliminary data.</text>
</comment>
<dbReference type="PROSITE" id="PS51483">
    <property type="entry name" value="B5"/>
    <property type="match status" value="1"/>
</dbReference>
<dbReference type="PANTHER" id="PTHR10947:SF0">
    <property type="entry name" value="PHENYLALANINE--TRNA LIGASE BETA SUBUNIT"/>
    <property type="match status" value="1"/>
</dbReference>
<keyword evidence="4" id="KW-0479">Metal-binding</keyword>
<evidence type="ECO:0000256" key="1">
    <source>
        <dbReference type="ARBA" id="ARBA00001946"/>
    </source>
</evidence>
<dbReference type="Pfam" id="PF03483">
    <property type="entry name" value="B3_4"/>
    <property type="match status" value="1"/>
</dbReference>
<dbReference type="SUPFAM" id="SSF46955">
    <property type="entry name" value="Putative DNA-binding domain"/>
    <property type="match status" value="2"/>
</dbReference>
<evidence type="ECO:0000313" key="12">
    <source>
        <dbReference type="EMBL" id="KKR72163.1"/>
    </source>
</evidence>
<keyword evidence="9 12" id="KW-0030">Aminoacyl-tRNA synthetase</keyword>
<evidence type="ECO:0000256" key="9">
    <source>
        <dbReference type="ARBA" id="ARBA00023146"/>
    </source>
</evidence>
<comment type="cofactor">
    <cofactor evidence="1">
        <name>Mg(2+)</name>
        <dbReference type="ChEBI" id="CHEBI:18420"/>
    </cofactor>
</comment>
<feature type="domain" description="B5" evidence="11">
    <location>
        <begin position="283"/>
        <end position="354"/>
    </location>
</feature>
<evidence type="ECO:0000259" key="11">
    <source>
        <dbReference type="PROSITE" id="PS51483"/>
    </source>
</evidence>
<feature type="domain" description="FDX-ACB" evidence="10">
    <location>
        <begin position="526"/>
        <end position="600"/>
    </location>
</feature>
<evidence type="ECO:0000256" key="6">
    <source>
        <dbReference type="ARBA" id="ARBA00022840"/>
    </source>
</evidence>
<dbReference type="Gene3D" id="3.30.70.380">
    <property type="entry name" value="Ferrodoxin-fold anticodon-binding domain"/>
    <property type="match status" value="1"/>
</dbReference>
<evidence type="ECO:0000256" key="2">
    <source>
        <dbReference type="ARBA" id="ARBA00012814"/>
    </source>
</evidence>
<evidence type="ECO:0000256" key="4">
    <source>
        <dbReference type="ARBA" id="ARBA00022723"/>
    </source>
</evidence>
<gene>
    <name evidence="12" type="ORF">UU16_C0045G0001</name>
</gene>